<accession>A0A2N3HUB0</accession>
<organism evidence="3 4">
    <name type="scientific">Labilibaculum manganireducens</name>
    <dbReference type="NCBI Taxonomy" id="1940525"/>
    <lineage>
        <taxon>Bacteria</taxon>
        <taxon>Pseudomonadati</taxon>
        <taxon>Bacteroidota</taxon>
        <taxon>Bacteroidia</taxon>
        <taxon>Marinilabiliales</taxon>
        <taxon>Marinifilaceae</taxon>
        <taxon>Labilibaculum</taxon>
    </lineage>
</organism>
<comment type="caution">
    <text evidence="3">The sequence shown here is derived from an EMBL/GenBank/DDBJ whole genome shotgun (WGS) entry which is preliminary data.</text>
</comment>
<protein>
    <recommendedName>
        <fullName evidence="2">Nucleoside transporter/FeoB GTPase Gate domain-containing protein</fullName>
    </recommendedName>
</protein>
<evidence type="ECO:0000313" key="4">
    <source>
        <dbReference type="Proteomes" id="UP000233618"/>
    </source>
</evidence>
<feature type="transmembrane region" description="Helical" evidence="1">
    <location>
        <begin position="330"/>
        <end position="347"/>
    </location>
</feature>
<proteinExistence type="predicted"/>
<sequence>MNAIKSIKETDFLKKRRYEAVMFLLTFFGIFGYVGHQMGVANMLNTIMHTAWDLLMNTVFYIMGITVLSGALGKLLIEFGVVRLLEKILAPLMRPLFNLPGVAALAGVLTFLSDNPAIISLAKDKNFSKYFKNYQLVSLTNFGTAFGMGLIVITFMSTLRIPGSEENLFVPALIGLSGALAGAVVSTRLMQRLIKGNIPVRKDDDFEGATEKISFKSEGGVFLRFLNSILDGGKSGVDLGLAIIPGVLIISTMVMMLTFGPKDASLGYQGIAYEGVPLLPELAGHIWWLFEGLFGFKHPELIAFPITSLGAVGAAMSLVKAFIAKGIIDGNVIAVFTAMGMCWSGYLSTHTAMLDTLNYRELTSKALLSHTIGGIIAGTFAHYLYVLVTLFQ</sequence>
<keyword evidence="1" id="KW-0472">Membrane</keyword>
<feature type="domain" description="Nucleoside transporter/FeoB GTPase Gate" evidence="2">
    <location>
        <begin position="60"/>
        <end position="154"/>
    </location>
</feature>
<dbReference type="AlphaFoldDB" id="A0A2N3HUB0"/>
<evidence type="ECO:0000256" key="1">
    <source>
        <dbReference type="SAM" id="Phobius"/>
    </source>
</evidence>
<dbReference type="EMBL" id="MVDE01000043">
    <property type="protein sequence ID" value="PKQ61629.1"/>
    <property type="molecule type" value="Genomic_DNA"/>
</dbReference>
<dbReference type="Pfam" id="PF07670">
    <property type="entry name" value="Gate"/>
    <property type="match status" value="1"/>
</dbReference>
<keyword evidence="4" id="KW-1185">Reference proteome</keyword>
<evidence type="ECO:0000313" key="3">
    <source>
        <dbReference type="EMBL" id="PKQ61629.1"/>
    </source>
</evidence>
<feature type="transmembrane region" description="Helical" evidence="1">
    <location>
        <begin position="367"/>
        <end position="391"/>
    </location>
</feature>
<reference evidence="3 4" key="1">
    <citation type="journal article" date="2017" name="Front. Microbiol.">
        <title>Labilibaculum manganireducens gen. nov., sp. nov. and Labilibaculum filiforme sp. nov., Novel Bacteroidetes Isolated from Subsurface Sediments of the Baltic Sea.</title>
        <authorList>
            <person name="Vandieken V."/>
            <person name="Marshall I.P."/>
            <person name="Niemann H."/>
            <person name="Engelen B."/>
            <person name="Cypionka H."/>
        </authorList>
    </citation>
    <scope>NUCLEOTIDE SEQUENCE [LARGE SCALE GENOMIC DNA]</scope>
    <source>
        <strain evidence="3 4">59.10-2M</strain>
    </source>
</reference>
<feature type="transmembrane region" description="Helical" evidence="1">
    <location>
        <begin position="239"/>
        <end position="259"/>
    </location>
</feature>
<feature type="transmembrane region" description="Helical" evidence="1">
    <location>
        <begin position="168"/>
        <end position="190"/>
    </location>
</feature>
<evidence type="ECO:0000259" key="2">
    <source>
        <dbReference type="Pfam" id="PF07670"/>
    </source>
</evidence>
<keyword evidence="1" id="KW-0812">Transmembrane</keyword>
<gene>
    <name evidence="3" type="ORF">BZG01_18980</name>
</gene>
<name>A0A2N3HUB0_9BACT</name>
<feature type="transmembrane region" description="Helical" evidence="1">
    <location>
        <begin position="59"/>
        <end position="84"/>
    </location>
</feature>
<keyword evidence="1" id="KW-1133">Transmembrane helix</keyword>
<dbReference type="Proteomes" id="UP000233618">
    <property type="component" value="Unassembled WGS sequence"/>
</dbReference>
<feature type="transmembrane region" description="Helical" evidence="1">
    <location>
        <begin position="302"/>
        <end position="323"/>
    </location>
</feature>
<feature type="transmembrane region" description="Helical" evidence="1">
    <location>
        <begin position="20"/>
        <end position="39"/>
    </location>
</feature>
<feature type="transmembrane region" description="Helical" evidence="1">
    <location>
        <begin position="133"/>
        <end position="156"/>
    </location>
</feature>
<dbReference type="RefSeq" id="WP_101311428.1">
    <property type="nucleotide sequence ID" value="NZ_CAXXEE010000003.1"/>
</dbReference>
<dbReference type="InterPro" id="IPR011642">
    <property type="entry name" value="Gate_dom"/>
</dbReference>